<dbReference type="Proteomes" id="UP001469749">
    <property type="component" value="Unassembled WGS sequence"/>
</dbReference>
<dbReference type="SUPFAM" id="SSF47384">
    <property type="entry name" value="Homodimeric domain of signal transducing histidine kinase"/>
    <property type="match status" value="1"/>
</dbReference>
<evidence type="ECO:0000259" key="4">
    <source>
        <dbReference type="Pfam" id="PF00512"/>
    </source>
</evidence>
<dbReference type="PANTHER" id="PTHR43719:SF28">
    <property type="entry name" value="PEROXIDE STRESS-ACTIVATED HISTIDINE KINASE MAK1-RELATED"/>
    <property type="match status" value="1"/>
</dbReference>
<dbReference type="CDD" id="cd00082">
    <property type="entry name" value="HisKA"/>
    <property type="match status" value="1"/>
</dbReference>
<evidence type="ECO:0000256" key="3">
    <source>
        <dbReference type="ARBA" id="ARBA00022553"/>
    </source>
</evidence>
<keyword evidence="6" id="KW-1185">Reference proteome</keyword>
<evidence type="ECO:0000313" key="6">
    <source>
        <dbReference type="Proteomes" id="UP001469749"/>
    </source>
</evidence>
<dbReference type="GO" id="GO:0016301">
    <property type="term" value="F:kinase activity"/>
    <property type="evidence" value="ECO:0007669"/>
    <property type="project" value="UniProtKB-KW"/>
</dbReference>
<dbReference type="InterPro" id="IPR003661">
    <property type="entry name" value="HisK_dim/P_dom"/>
</dbReference>
<accession>A0ABV1B8H5</accession>
<evidence type="ECO:0000256" key="2">
    <source>
        <dbReference type="ARBA" id="ARBA00012438"/>
    </source>
</evidence>
<organism evidence="5 6">
    <name type="scientific">Coprococcus intestinihominis</name>
    <dbReference type="NCBI Taxonomy" id="3133154"/>
    <lineage>
        <taxon>Bacteria</taxon>
        <taxon>Bacillati</taxon>
        <taxon>Bacillota</taxon>
        <taxon>Clostridia</taxon>
        <taxon>Lachnospirales</taxon>
        <taxon>Lachnospiraceae</taxon>
        <taxon>Coprococcus</taxon>
    </lineage>
</organism>
<keyword evidence="3" id="KW-0597">Phosphoprotein</keyword>
<dbReference type="RefSeq" id="WP_349085521.1">
    <property type="nucleotide sequence ID" value="NZ_JBBMEK010000165.1"/>
</dbReference>
<dbReference type="EC" id="2.7.13.3" evidence="2"/>
<keyword evidence="5" id="KW-0418">Kinase</keyword>
<dbReference type="PANTHER" id="PTHR43719">
    <property type="entry name" value="TWO-COMPONENT HISTIDINE KINASE"/>
    <property type="match status" value="1"/>
</dbReference>
<dbReference type="Gene3D" id="1.10.287.130">
    <property type="match status" value="1"/>
</dbReference>
<comment type="catalytic activity">
    <reaction evidence="1">
        <text>ATP + protein L-histidine = ADP + protein N-phospho-L-histidine.</text>
        <dbReference type="EC" id="2.7.13.3"/>
    </reaction>
</comment>
<keyword evidence="5" id="KW-0808">Transferase</keyword>
<dbReference type="EMBL" id="JBBMEK010000165">
    <property type="protein sequence ID" value="MEQ2365836.1"/>
    <property type="molecule type" value="Genomic_DNA"/>
</dbReference>
<evidence type="ECO:0000313" key="5">
    <source>
        <dbReference type="EMBL" id="MEQ2365836.1"/>
    </source>
</evidence>
<evidence type="ECO:0000256" key="1">
    <source>
        <dbReference type="ARBA" id="ARBA00000085"/>
    </source>
</evidence>
<sequence>MRTPINAINGYVRIAGAFPDDQVKQQECRNKILTASGYLLEMIKSVLDMSKLESGEMTLEHKPFQMTALLDRVCRVIKVQAMEEGIDYNVDNEVLTHSCLIGSPAHIQ</sequence>
<dbReference type="Pfam" id="PF00512">
    <property type="entry name" value="HisKA"/>
    <property type="match status" value="1"/>
</dbReference>
<name>A0ABV1B8H5_9FIRM</name>
<dbReference type="InterPro" id="IPR050956">
    <property type="entry name" value="2C_system_His_kinase"/>
</dbReference>
<proteinExistence type="predicted"/>
<gene>
    <name evidence="5" type="ORF">WMO25_12200</name>
</gene>
<protein>
    <recommendedName>
        <fullName evidence="2">histidine kinase</fullName>
        <ecNumber evidence="2">2.7.13.3</ecNumber>
    </recommendedName>
</protein>
<reference evidence="5 6" key="1">
    <citation type="submission" date="2024-03" db="EMBL/GenBank/DDBJ databases">
        <title>Human intestinal bacterial collection.</title>
        <authorList>
            <person name="Pauvert C."/>
            <person name="Hitch T.C.A."/>
            <person name="Clavel T."/>
        </authorList>
    </citation>
    <scope>NUCLEOTIDE SEQUENCE [LARGE SCALE GENOMIC DNA]</scope>
    <source>
        <strain evidence="5 6">CLA-AA-H190</strain>
    </source>
</reference>
<feature type="domain" description="Signal transduction histidine kinase dimerisation/phosphoacceptor" evidence="4">
    <location>
        <begin position="1"/>
        <end position="55"/>
    </location>
</feature>
<comment type="caution">
    <text evidence="5">The sequence shown here is derived from an EMBL/GenBank/DDBJ whole genome shotgun (WGS) entry which is preliminary data.</text>
</comment>
<dbReference type="InterPro" id="IPR036097">
    <property type="entry name" value="HisK_dim/P_sf"/>
</dbReference>